<comment type="caution">
    <text evidence="2">The sequence shown here is derived from an EMBL/GenBank/DDBJ whole genome shotgun (WGS) entry which is preliminary data.</text>
</comment>
<organism evidence="2 3">
    <name type="scientific">Ramlibacter agri</name>
    <dbReference type="NCBI Taxonomy" id="2728837"/>
    <lineage>
        <taxon>Bacteria</taxon>
        <taxon>Pseudomonadati</taxon>
        <taxon>Pseudomonadota</taxon>
        <taxon>Betaproteobacteria</taxon>
        <taxon>Burkholderiales</taxon>
        <taxon>Comamonadaceae</taxon>
        <taxon>Ramlibacter</taxon>
    </lineage>
</organism>
<sequence>MIKPLSSLEERDFLEHAVWGCYYEPDDVDTLVELGFERSAVVDALEQIGYSDEYAFPLPPEATDAPLNYVYRSVRATTRGGNSLVGYVTGPCMAVFFRAKLYSFNPNLRNLSLETARELASALGEKAVFPMDLEVMATSAHQEADLW</sequence>
<dbReference type="AlphaFoldDB" id="A0A848GZ68"/>
<dbReference type="Proteomes" id="UP000541185">
    <property type="component" value="Unassembled WGS sequence"/>
</dbReference>
<evidence type="ECO:0000313" key="3">
    <source>
        <dbReference type="Proteomes" id="UP000541185"/>
    </source>
</evidence>
<evidence type="ECO:0000313" key="2">
    <source>
        <dbReference type="EMBL" id="NML43996.1"/>
    </source>
</evidence>
<dbReference type="Pfam" id="PF00627">
    <property type="entry name" value="UBA"/>
    <property type="match status" value="1"/>
</dbReference>
<feature type="domain" description="UBA" evidence="1">
    <location>
        <begin position="22"/>
        <end position="55"/>
    </location>
</feature>
<dbReference type="SUPFAM" id="SSF46934">
    <property type="entry name" value="UBA-like"/>
    <property type="match status" value="1"/>
</dbReference>
<gene>
    <name evidence="2" type="ORF">HHL11_09565</name>
</gene>
<dbReference type="EMBL" id="JABBFX010000001">
    <property type="protein sequence ID" value="NML43996.1"/>
    <property type="molecule type" value="Genomic_DNA"/>
</dbReference>
<dbReference type="PROSITE" id="PS50030">
    <property type="entry name" value="UBA"/>
    <property type="match status" value="1"/>
</dbReference>
<protein>
    <recommendedName>
        <fullName evidence="1">UBA domain-containing protein</fullName>
    </recommendedName>
</protein>
<reference evidence="2 3" key="1">
    <citation type="submission" date="2020-04" db="EMBL/GenBank/DDBJ databases">
        <title>Ramlibacter sp. G-1-2-2 isolated from soil.</title>
        <authorList>
            <person name="Dahal R.H."/>
        </authorList>
    </citation>
    <scope>NUCLEOTIDE SEQUENCE [LARGE SCALE GENOMIC DNA]</scope>
    <source>
        <strain evidence="2 3">G-1-2-2</strain>
    </source>
</reference>
<proteinExistence type="predicted"/>
<accession>A0A848GZ68</accession>
<evidence type="ECO:0000259" key="1">
    <source>
        <dbReference type="PROSITE" id="PS50030"/>
    </source>
</evidence>
<dbReference type="InterPro" id="IPR015940">
    <property type="entry name" value="UBA"/>
</dbReference>
<dbReference type="RefSeq" id="WP_169418165.1">
    <property type="nucleotide sequence ID" value="NZ_JABBFX010000001.1"/>
</dbReference>
<name>A0A848GZ68_9BURK</name>
<keyword evidence="3" id="KW-1185">Reference proteome</keyword>
<dbReference type="InterPro" id="IPR009060">
    <property type="entry name" value="UBA-like_sf"/>
</dbReference>